<comment type="caution">
    <text evidence="2">The sequence shown here is derived from an EMBL/GenBank/DDBJ whole genome shotgun (WGS) entry which is preliminary data.</text>
</comment>
<protein>
    <submittedName>
        <fullName evidence="2">Uncharacterized protein</fullName>
    </submittedName>
</protein>
<evidence type="ECO:0000313" key="3">
    <source>
        <dbReference type="Proteomes" id="UP001454036"/>
    </source>
</evidence>
<evidence type="ECO:0000313" key="2">
    <source>
        <dbReference type="EMBL" id="GAA0143999.1"/>
    </source>
</evidence>
<dbReference type="PANTHER" id="PTHR33240">
    <property type="entry name" value="OS08G0508500 PROTEIN"/>
    <property type="match status" value="1"/>
</dbReference>
<gene>
    <name evidence="2" type="ORF">LIER_35848</name>
</gene>
<keyword evidence="3" id="KW-1185">Reference proteome</keyword>
<name>A0AAV3NX54_LITER</name>
<dbReference type="EMBL" id="BAABME010016003">
    <property type="protein sequence ID" value="GAA0143999.1"/>
    <property type="molecule type" value="Genomic_DNA"/>
</dbReference>
<dbReference type="AlphaFoldDB" id="A0AAV3NX54"/>
<dbReference type="Proteomes" id="UP001454036">
    <property type="component" value="Unassembled WGS sequence"/>
</dbReference>
<sequence length="115" mass="12927">MSPLLRGATMERGDSRNARKKYARRRVYGVVEMQVGTEAVTFTNVDCQGLEMPHDDPLVIAPKIAHYTVERMLVDKGSSADIIYHSALDKLNLPRSIIEPTRTPLTRFTGHSVYP</sequence>
<evidence type="ECO:0000256" key="1">
    <source>
        <dbReference type="SAM" id="MobiDB-lite"/>
    </source>
</evidence>
<reference evidence="2 3" key="1">
    <citation type="submission" date="2024-01" db="EMBL/GenBank/DDBJ databases">
        <title>The complete chloroplast genome sequence of Lithospermum erythrorhizon: insights into the phylogenetic relationship among Boraginaceae species and the maternal lineages of purple gromwells.</title>
        <authorList>
            <person name="Okada T."/>
            <person name="Watanabe K."/>
        </authorList>
    </citation>
    <scope>NUCLEOTIDE SEQUENCE [LARGE SCALE GENOMIC DNA]</scope>
</reference>
<organism evidence="2 3">
    <name type="scientific">Lithospermum erythrorhizon</name>
    <name type="common">Purple gromwell</name>
    <name type="synonym">Lithospermum officinale var. erythrorhizon</name>
    <dbReference type="NCBI Taxonomy" id="34254"/>
    <lineage>
        <taxon>Eukaryota</taxon>
        <taxon>Viridiplantae</taxon>
        <taxon>Streptophyta</taxon>
        <taxon>Embryophyta</taxon>
        <taxon>Tracheophyta</taxon>
        <taxon>Spermatophyta</taxon>
        <taxon>Magnoliopsida</taxon>
        <taxon>eudicotyledons</taxon>
        <taxon>Gunneridae</taxon>
        <taxon>Pentapetalae</taxon>
        <taxon>asterids</taxon>
        <taxon>lamiids</taxon>
        <taxon>Boraginales</taxon>
        <taxon>Boraginaceae</taxon>
        <taxon>Boraginoideae</taxon>
        <taxon>Lithospermeae</taxon>
        <taxon>Lithospermum</taxon>
    </lineage>
</organism>
<dbReference type="PANTHER" id="PTHR33240:SF8">
    <property type="entry name" value="OS03G0439900 PROTEIN"/>
    <property type="match status" value="1"/>
</dbReference>
<accession>A0AAV3NX54</accession>
<proteinExistence type="predicted"/>
<feature type="region of interest" description="Disordered" evidence="1">
    <location>
        <begin position="1"/>
        <end position="21"/>
    </location>
</feature>